<evidence type="ECO:0000256" key="3">
    <source>
        <dbReference type="ARBA" id="ARBA00022801"/>
    </source>
</evidence>
<evidence type="ECO:0000313" key="6">
    <source>
        <dbReference type="EMBL" id="JAT18925.1"/>
    </source>
</evidence>
<reference evidence="6" key="1">
    <citation type="submission" date="2015-11" db="EMBL/GenBank/DDBJ databases">
        <title>De novo transcriptome assembly of four potential Pierce s Disease insect vectors from Arizona vineyards.</title>
        <authorList>
            <person name="Tassone E.E."/>
        </authorList>
    </citation>
    <scope>NUCLEOTIDE SEQUENCE</scope>
</reference>
<keyword evidence="3" id="KW-0378">Hydrolase</keyword>
<sequence>ASERYAANFGCNHESIRDTMDCLRDMPGYVLAEVAQSLHEWHKDPVVMFPPAVEPADTEEPFLTSDPWTLSSDKPWITGITSGEGAFKAYDLEKAHITELNEDFEMVGPLTLMFRTTAPDPLHTALTIKKFYFLDSDIQPENIEGLTNMYTDSWFMYPALESFRRHKGPKYLYFFDYRGVNSVVPRCQDVSHFDDMQYYFPMDHFFKNFNTSSEDNKISEKLVELWTNFAIQGKPTSDTSDITWTEAVTSSEYLHIKREGFVMDKHLLEDRDTFWSKLQYREKYSLEVKSKDEL</sequence>
<dbReference type="Gene3D" id="3.40.50.1820">
    <property type="entry name" value="alpha/beta hydrolase"/>
    <property type="match status" value="1"/>
</dbReference>
<dbReference type="SUPFAM" id="SSF53474">
    <property type="entry name" value="alpha/beta-Hydrolases"/>
    <property type="match status" value="1"/>
</dbReference>
<dbReference type="GO" id="GO:0052689">
    <property type="term" value="F:carboxylic ester hydrolase activity"/>
    <property type="evidence" value="ECO:0007669"/>
    <property type="project" value="UniProtKB-KW"/>
</dbReference>
<keyword evidence="4" id="KW-0325">Glycoprotein</keyword>
<dbReference type="AlphaFoldDB" id="A0A1B6L5J6"/>
<dbReference type="PANTHER" id="PTHR43142:SF1">
    <property type="entry name" value="CARBOXYLIC ESTER HYDROLASE"/>
    <property type="match status" value="1"/>
</dbReference>
<evidence type="ECO:0000256" key="4">
    <source>
        <dbReference type="ARBA" id="ARBA00023180"/>
    </source>
</evidence>
<protein>
    <recommendedName>
        <fullName evidence="5">Carboxylesterase type B domain-containing protein</fullName>
    </recommendedName>
</protein>
<evidence type="ECO:0000256" key="2">
    <source>
        <dbReference type="ARBA" id="ARBA00022487"/>
    </source>
</evidence>
<comment type="similarity">
    <text evidence="1">Belongs to the type-B carboxylesterase/lipase family.</text>
</comment>
<dbReference type="InterPro" id="IPR002018">
    <property type="entry name" value="CarbesteraseB"/>
</dbReference>
<dbReference type="InterPro" id="IPR029058">
    <property type="entry name" value="AB_hydrolase_fold"/>
</dbReference>
<evidence type="ECO:0000256" key="1">
    <source>
        <dbReference type="ARBA" id="ARBA00005964"/>
    </source>
</evidence>
<dbReference type="EMBL" id="GEBQ01021052">
    <property type="protein sequence ID" value="JAT18925.1"/>
    <property type="molecule type" value="Transcribed_RNA"/>
</dbReference>
<dbReference type="PANTHER" id="PTHR43142">
    <property type="entry name" value="CARBOXYLIC ESTER HYDROLASE"/>
    <property type="match status" value="1"/>
</dbReference>
<accession>A0A1B6L5J6</accession>
<feature type="domain" description="Carboxylesterase type B" evidence="5">
    <location>
        <begin position="3"/>
        <end position="275"/>
    </location>
</feature>
<name>A0A1B6L5J6_9HEMI</name>
<gene>
    <name evidence="6" type="ORF">g.25458</name>
</gene>
<organism evidence="6">
    <name type="scientific">Graphocephala atropunctata</name>
    <dbReference type="NCBI Taxonomy" id="36148"/>
    <lineage>
        <taxon>Eukaryota</taxon>
        <taxon>Metazoa</taxon>
        <taxon>Ecdysozoa</taxon>
        <taxon>Arthropoda</taxon>
        <taxon>Hexapoda</taxon>
        <taxon>Insecta</taxon>
        <taxon>Pterygota</taxon>
        <taxon>Neoptera</taxon>
        <taxon>Paraneoptera</taxon>
        <taxon>Hemiptera</taxon>
        <taxon>Auchenorrhyncha</taxon>
        <taxon>Membracoidea</taxon>
        <taxon>Cicadellidae</taxon>
        <taxon>Cicadellinae</taxon>
        <taxon>Cicadellini</taxon>
        <taxon>Graphocephala</taxon>
    </lineage>
</organism>
<dbReference type="Pfam" id="PF00135">
    <property type="entry name" value="COesterase"/>
    <property type="match status" value="1"/>
</dbReference>
<proteinExistence type="inferred from homology"/>
<evidence type="ECO:0000259" key="5">
    <source>
        <dbReference type="Pfam" id="PF00135"/>
    </source>
</evidence>
<keyword evidence="2" id="KW-0719">Serine esterase</keyword>
<feature type="non-terminal residue" evidence="6">
    <location>
        <position position="1"/>
    </location>
</feature>